<evidence type="ECO:0000256" key="1">
    <source>
        <dbReference type="ARBA" id="ARBA00004604"/>
    </source>
</evidence>
<evidence type="ECO:0000256" key="3">
    <source>
        <dbReference type="ARBA" id="ARBA00022552"/>
    </source>
</evidence>
<evidence type="ECO:0000256" key="2">
    <source>
        <dbReference type="ARBA" id="ARBA00022517"/>
    </source>
</evidence>
<dbReference type="AlphaFoldDB" id="A0A061R8Q4"/>
<keyword evidence="4" id="KW-0539">Nucleus</keyword>
<dbReference type="GO" id="GO:0006364">
    <property type="term" value="P:rRNA processing"/>
    <property type="evidence" value="ECO:0007669"/>
    <property type="project" value="UniProtKB-KW"/>
</dbReference>
<protein>
    <submittedName>
        <fullName evidence="9">U3 small nucleolar RNA-associated protein 23</fullName>
    </submittedName>
</protein>
<keyword evidence="2" id="KW-0690">Ribosome biogenesis</keyword>
<dbReference type="FunFam" id="3.40.50.1010:FF:000006">
    <property type="entry name" value="rRNA-processing protein UTP23 homolog"/>
    <property type="match status" value="1"/>
</dbReference>
<dbReference type="SUPFAM" id="SSF88723">
    <property type="entry name" value="PIN domain-like"/>
    <property type="match status" value="1"/>
</dbReference>
<feature type="compositionally biased region" description="Basic residues" evidence="7">
    <location>
        <begin position="230"/>
        <end position="240"/>
    </location>
</feature>
<evidence type="ECO:0000256" key="7">
    <source>
        <dbReference type="SAM" id="MobiDB-lite"/>
    </source>
</evidence>
<accession>A0A061R8Q4</accession>
<keyword evidence="3" id="KW-0698">rRNA processing</keyword>
<dbReference type="PANTHER" id="PTHR12416">
    <property type="entry name" value="RRNA-PROCESSING PROTEIN UTP23 HOMOLOG"/>
    <property type="match status" value="1"/>
</dbReference>
<feature type="region of interest" description="Disordered" evidence="7">
    <location>
        <begin position="183"/>
        <end position="250"/>
    </location>
</feature>
<sequence>MRRKKHKNTSRTVRFFRIAFGFKEPFKVLLDGNFLHAFRITCGRHNSPQEALAKMLNAKIKIFTSKCVTKELRDLGKDFEETFRLAKSVCIGASCEHSGDEWGAAECITDLIGETNAERFFVATQDAELRKRLSKIPGVPCIFVHANGLTLEEASAEQESIAKKVEESYRTIGAAETKILDGVSKRQERTKFRKRKAKGPNPLAVKKPSKKNAAEKKPAASGGGGEPAAGRKRKRPRRRKLLGEAGGTEG</sequence>
<evidence type="ECO:0000259" key="8">
    <source>
        <dbReference type="Pfam" id="PF24779"/>
    </source>
</evidence>
<feature type="domain" description="UTP23 sensor motif region" evidence="8">
    <location>
        <begin position="191"/>
        <end position="210"/>
    </location>
</feature>
<dbReference type="CDD" id="cd08553">
    <property type="entry name" value="PIN_Fcf1-like"/>
    <property type="match status" value="1"/>
</dbReference>
<proteinExistence type="inferred from homology"/>
<comment type="function">
    <text evidence="5">Involved in rRNA-processing and ribosome biogenesis.</text>
</comment>
<comment type="subcellular location">
    <subcellularLocation>
        <location evidence="1">Nucleus</location>
        <location evidence="1">Nucleolus</location>
    </subcellularLocation>
</comment>
<evidence type="ECO:0000256" key="4">
    <source>
        <dbReference type="ARBA" id="ARBA00023242"/>
    </source>
</evidence>
<dbReference type="GO" id="GO:0032040">
    <property type="term" value="C:small-subunit processome"/>
    <property type="evidence" value="ECO:0007669"/>
    <property type="project" value="InterPro"/>
</dbReference>
<dbReference type="InterPro" id="IPR029060">
    <property type="entry name" value="PIN-like_dom_sf"/>
</dbReference>
<reference evidence="9" key="1">
    <citation type="submission" date="2014-05" db="EMBL/GenBank/DDBJ databases">
        <title>The transcriptome of the halophilic microalga Tetraselmis sp. GSL018 isolated from the Great Salt Lake, Utah.</title>
        <authorList>
            <person name="Jinkerson R.E."/>
            <person name="D'Adamo S."/>
            <person name="Posewitz M.C."/>
        </authorList>
    </citation>
    <scope>NUCLEOTIDE SEQUENCE</scope>
    <source>
        <strain evidence="9">GSL018</strain>
    </source>
</reference>
<dbReference type="Pfam" id="PF04900">
    <property type="entry name" value="Fcf1"/>
    <property type="match status" value="1"/>
</dbReference>
<name>A0A061R8Q4_9CHLO</name>
<gene>
    <name evidence="9" type="primary">UTP23</name>
    <name evidence="9" type="ORF">TSPGSL018_12143</name>
</gene>
<dbReference type="InterPro" id="IPR057776">
    <property type="entry name" value="UTP23_sensor"/>
</dbReference>
<dbReference type="Gene3D" id="3.40.50.1010">
    <property type="entry name" value="5'-nuclease"/>
    <property type="match status" value="1"/>
</dbReference>
<organism evidence="9">
    <name type="scientific">Tetraselmis sp. GSL018</name>
    <dbReference type="NCBI Taxonomy" id="582737"/>
    <lineage>
        <taxon>Eukaryota</taxon>
        <taxon>Viridiplantae</taxon>
        <taxon>Chlorophyta</taxon>
        <taxon>core chlorophytes</taxon>
        <taxon>Chlorodendrophyceae</taxon>
        <taxon>Chlorodendrales</taxon>
        <taxon>Chlorodendraceae</taxon>
        <taxon>Tetraselmis</taxon>
    </lineage>
</organism>
<evidence type="ECO:0000256" key="5">
    <source>
        <dbReference type="ARBA" id="ARBA00037300"/>
    </source>
</evidence>
<evidence type="ECO:0000256" key="6">
    <source>
        <dbReference type="ARBA" id="ARBA00038503"/>
    </source>
</evidence>
<dbReference type="Pfam" id="PF24779">
    <property type="entry name" value="UTP23_sensor"/>
    <property type="match status" value="1"/>
</dbReference>
<comment type="similarity">
    <text evidence="6">Belongs to the UTP23/FCF1 family. UTP23 subfamily.</text>
</comment>
<evidence type="ECO:0000313" key="9">
    <source>
        <dbReference type="EMBL" id="JAC67050.1"/>
    </source>
</evidence>
<dbReference type="InterPro" id="IPR006984">
    <property type="entry name" value="Fcf1/UTP23"/>
</dbReference>
<dbReference type="EMBL" id="GBEZ01019520">
    <property type="protein sequence ID" value="JAC67050.1"/>
    <property type="molecule type" value="Transcribed_RNA"/>
</dbReference>